<accession>A0A292PYJ3</accession>
<organism evidence="5 6">
    <name type="scientific">Tuber aestivum</name>
    <name type="common">summer truffle</name>
    <dbReference type="NCBI Taxonomy" id="59557"/>
    <lineage>
        <taxon>Eukaryota</taxon>
        <taxon>Fungi</taxon>
        <taxon>Dikarya</taxon>
        <taxon>Ascomycota</taxon>
        <taxon>Pezizomycotina</taxon>
        <taxon>Pezizomycetes</taxon>
        <taxon>Pezizales</taxon>
        <taxon>Tuberaceae</taxon>
        <taxon>Tuber</taxon>
    </lineage>
</organism>
<feature type="region of interest" description="Disordered" evidence="3">
    <location>
        <begin position="1"/>
        <end position="35"/>
    </location>
</feature>
<evidence type="ECO:0000256" key="2">
    <source>
        <dbReference type="ARBA" id="ARBA00022840"/>
    </source>
</evidence>
<dbReference type="AlphaFoldDB" id="A0A292PYJ3"/>
<dbReference type="Proteomes" id="UP001412239">
    <property type="component" value="Unassembled WGS sequence"/>
</dbReference>
<keyword evidence="1" id="KW-0547">Nucleotide-binding</keyword>
<keyword evidence="2" id="KW-0067">ATP-binding</keyword>
<name>A0A292PYJ3_9PEZI</name>
<evidence type="ECO:0000313" key="6">
    <source>
        <dbReference type="Proteomes" id="UP001412239"/>
    </source>
</evidence>
<dbReference type="SUPFAM" id="SSF56801">
    <property type="entry name" value="Acetyl-CoA synthetase-like"/>
    <property type="match status" value="1"/>
</dbReference>
<proteinExistence type="predicted"/>
<sequence>MCTDPALEYGKTLLPLPPPGSPHAVPVAGSEKEGHTPAFRHWRADPKGELMRSLDPRINTIHDAFEAACQKWPDNNCLGWREQNNATGAWGPYVWMNYVTVQRKRADIGAGLSYLHIAHGVTEGQFGIGLWSQNRPEWQITDLAAMSQSLYTVSIYDTLGPETTEYIINHAELPSVVCSLNHVPTLLSMRDKLPTLRFIVSLDPLEQEREPSGNTKKALLDAWAKEKGIRIYSLTEDLEVESIGQQHPKPCVPPTRDDPITINYTSGTTGNPKGVWLTHGNAVAAVTCAMTTTIHGGPTDLMLSYLPLAHIFARLAEQVALWGGSAIGYFHGNVLELLDDIKALRPTTFISVPRLYNRFHTSIKAATVEQPGIRGALSRHVVNAKLENMEKNGSNKHMFYDRIWTNKVRAGIGFDRLRASVTGSAPISPTVLSFLRVVFANSFYEGFGMTETYAATIGQLGGDNSAGNCGPPCINVEVRLRDVPDMGYTSKDKPYPRGELLTRGPTVFKTYYRAPEATASVFDQDGWFATGDICSVDELGRFKVIDRVKNLLKLAQGEYVSPEKVENTYLGNMNLFAQAYVYGDSLQPFLVAIFGVDRDHFSSFASKVLKKTVSATDEQAIKAACDNKEVIHAVLREMDRVAKKTGMTGYERVRNIQLRIDPFTIENDLLTPTLKLKRPPVAKMYKKELGALYEEKLAALAPKAKL</sequence>
<dbReference type="PROSITE" id="PS00455">
    <property type="entry name" value="AMP_BINDING"/>
    <property type="match status" value="1"/>
</dbReference>
<dbReference type="GO" id="GO:0016020">
    <property type="term" value="C:membrane"/>
    <property type="evidence" value="ECO:0007669"/>
    <property type="project" value="TreeGrafter"/>
</dbReference>
<gene>
    <name evidence="5" type="ORF">GSTUAT00004403001</name>
</gene>
<dbReference type="InterPro" id="IPR020845">
    <property type="entry name" value="AMP-binding_CS"/>
</dbReference>
<dbReference type="PANTHER" id="PTHR43272:SF33">
    <property type="entry name" value="AMP-BINDING DOMAIN-CONTAINING PROTEIN-RELATED"/>
    <property type="match status" value="1"/>
</dbReference>
<feature type="domain" description="AMP-dependent synthetase/ligase" evidence="4">
    <location>
        <begin position="65"/>
        <end position="512"/>
    </location>
</feature>
<dbReference type="GO" id="GO:0004467">
    <property type="term" value="F:long-chain fatty acid-CoA ligase activity"/>
    <property type="evidence" value="ECO:0007669"/>
    <property type="project" value="TreeGrafter"/>
</dbReference>
<evidence type="ECO:0000256" key="3">
    <source>
        <dbReference type="SAM" id="MobiDB-lite"/>
    </source>
</evidence>
<dbReference type="Pfam" id="PF00501">
    <property type="entry name" value="AMP-binding"/>
    <property type="match status" value="1"/>
</dbReference>
<evidence type="ECO:0000256" key="1">
    <source>
        <dbReference type="ARBA" id="ARBA00022741"/>
    </source>
</evidence>
<dbReference type="PANTHER" id="PTHR43272">
    <property type="entry name" value="LONG-CHAIN-FATTY-ACID--COA LIGASE"/>
    <property type="match status" value="1"/>
</dbReference>
<dbReference type="InterPro" id="IPR000873">
    <property type="entry name" value="AMP-dep_synth/lig_dom"/>
</dbReference>
<evidence type="ECO:0000259" key="4">
    <source>
        <dbReference type="Pfam" id="PF00501"/>
    </source>
</evidence>
<dbReference type="InterPro" id="IPR042099">
    <property type="entry name" value="ANL_N_sf"/>
</dbReference>
<dbReference type="EMBL" id="LN891019">
    <property type="protein sequence ID" value="CUS11530.1"/>
    <property type="molecule type" value="Genomic_DNA"/>
</dbReference>
<reference evidence="5" key="1">
    <citation type="submission" date="2015-10" db="EMBL/GenBank/DDBJ databases">
        <authorList>
            <person name="Regsiter A."/>
            <person name="william w."/>
        </authorList>
    </citation>
    <scope>NUCLEOTIDE SEQUENCE</scope>
    <source>
        <strain evidence="5">Montdore</strain>
    </source>
</reference>
<keyword evidence="6" id="KW-1185">Reference proteome</keyword>
<protein>
    <recommendedName>
        <fullName evidence="4">AMP-dependent synthetase/ligase domain-containing protein</fullName>
    </recommendedName>
</protein>
<dbReference type="GO" id="GO:0005524">
    <property type="term" value="F:ATP binding"/>
    <property type="evidence" value="ECO:0007669"/>
    <property type="project" value="UniProtKB-KW"/>
</dbReference>
<dbReference type="GO" id="GO:0005783">
    <property type="term" value="C:endoplasmic reticulum"/>
    <property type="evidence" value="ECO:0007669"/>
    <property type="project" value="TreeGrafter"/>
</dbReference>
<evidence type="ECO:0000313" key="5">
    <source>
        <dbReference type="EMBL" id="CUS11530.1"/>
    </source>
</evidence>
<dbReference type="Gene3D" id="3.40.50.12780">
    <property type="entry name" value="N-terminal domain of ligase-like"/>
    <property type="match status" value="1"/>
</dbReference>